<dbReference type="KEGG" id="oac:Oscil6304_2377"/>
<organism evidence="1 2">
    <name type="scientific">Oscillatoria acuminata PCC 6304</name>
    <dbReference type="NCBI Taxonomy" id="56110"/>
    <lineage>
        <taxon>Bacteria</taxon>
        <taxon>Bacillati</taxon>
        <taxon>Cyanobacteriota</taxon>
        <taxon>Cyanophyceae</taxon>
        <taxon>Oscillatoriophycideae</taxon>
        <taxon>Oscillatoriales</taxon>
        <taxon>Oscillatoriaceae</taxon>
        <taxon>Oscillatoria</taxon>
    </lineage>
</organism>
<dbReference type="EMBL" id="CP003607">
    <property type="protein sequence ID" value="AFY82005.1"/>
    <property type="molecule type" value="Genomic_DNA"/>
</dbReference>
<dbReference type="AlphaFoldDB" id="K9THH8"/>
<sequence length="56" mass="6426">MRYEYNAKVVDLEKVNLECNSMGQQGWELVTALPYSRENCCKQSIPTVVLIFKKSA</sequence>
<protein>
    <recommendedName>
        <fullName evidence="3">DUF4177 domain-containing protein</fullName>
    </recommendedName>
</protein>
<evidence type="ECO:0000313" key="1">
    <source>
        <dbReference type="EMBL" id="AFY82005.1"/>
    </source>
</evidence>
<dbReference type="Proteomes" id="UP000010367">
    <property type="component" value="Chromosome"/>
</dbReference>
<proteinExistence type="predicted"/>
<name>K9THH8_9CYAN</name>
<dbReference type="HOGENOM" id="CLU_3009909_0_0_3"/>
<dbReference type="RefSeq" id="WP_015148647.1">
    <property type="nucleotide sequence ID" value="NC_019693.1"/>
</dbReference>
<evidence type="ECO:0008006" key="3">
    <source>
        <dbReference type="Google" id="ProtNLM"/>
    </source>
</evidence>
<keyword evidence="2" id="KW-1185">Reference proteome</keyword>
<dbReference type="InParanoid" id="K9THH8"/>
<gene>
    <name evidence="1" type="ORF">Oscil6304_2377</name>
</gene>
<reference evidence="1 2" key="1">
    <citation type="submission" date="2012-06" db="EMBL/GenBank/DDBJ databases">
        <title>Finished chromosome of genome of Oscillatoria acuminata PCC 6304.</title>
        <authorList>
            <consortium name="US DOE Joint Genome Institute"/>
            <person name="Gugger M."/>
            <person name="Coursin T."/>
            <person name="Rippka R."/>
            <person name="Tandeau De Marsac N."/>
            <person name="Huntemann M."/>
            <person name="Wei C.-L."/>
            <person name="Han J."/>
            <person name="Detter J.C."/>
            <person name="Han C."/>
            <person name="Tapia R."/>
            <person name="Davenport K."/>
            <person name="Daligault H."/>
            <person name="Erkkila T."/>
            <person name="Gu W."/>
            <person name="Munk A.C.C."/>
            <person name="Teshima H."/>
            <person name="Xu Y."/>
            <person name="Chain P."/>
            <person name="Chen A."/>
            <person name="Krypides N."/>
            <person name="Mavromatis K."/>
            <person name="Markowitz V."/>
            <person name="Szeto E."/>
            <person name="Ivanova N."/>
            <person name="Mikhailova N."/>
            <person name="Ovchinnikova G."/>
            <person name="Pagani I."/>
            <person name="Pati A."/>
            <person name="Goodwin L."/>
            <person name="Peters L."/>
            <person name="Pitluck S."/>
            <person name="Woyke T."/>
            <person name="Kerfeld C."/>
        </authorList>
    </citation>
    <scope>NUCLEOTIDE SEQUENCE [LARGE SCALE GENOMIC DNA]</scope>
    <source>
        <strain evidence="1 2">PCC 6304</strain>
    </source>
</reference>
<accession>K9THH8</accession>
<dbReference type="OrthoDB" id="5432776at2"/>
<evidence type="ECO:0000313" key="2">
    <source>
        <dbReference type="Proteomes" id="UP000010367"/>
    </source>
</evidence>